<name>A0ABV3DWX1_9ACTN</name>
<keyword evidence="1" id="KW-0315">Glutamine amidotransferase</keyword>
<dbReference type="EMBL" id="JBEZFP010000284">
    <property type="protein sequence ID" value="MEU8140251.1"/>
    <property type="molecule type" value="Genomic_DNA"/>
</dbReference>
<evidence type="ECO:0000313" key="2">
    <source>
        <dbReference type="Proteomes" id="UP001551482"/>
    </source>
</evidence>
<accession>A0ABV3DWX1</accession>
<feature type="non-terminal residue" evidence="1">
    <location>
        <position position="52"/>
    </location>
</feature>
<organism evidence="1 2">
    <name type="scientific">Streptodolium elevatio</name>
    <dbReference type="NCBI Taxonomy" id="3157996"/>
    <lineage>
        <taxon>Bacteria</taxon>
        <taxon>Bacillati</taxon>
        <taxon>Actinomycetota</taxon>
        <taxon>Actinomycetes</taxon>
        <taxon>Kitasatosporales</taxon>
        <taxon>Streptomycetaceae</taxon>
        <taxon>Streptodolium</taxon>
    </lineage>
</organism>
<proteinExistence type="predicted"/>
<reference evidence="1 2" key="1">
    <citation type="submission" date="2024-06" db="EMBL/GenBank/DDBJ databases">
        <title>The Natural Products Discovery Center: Release of the First 8490 Sequenced Strains for Exploring Actinobacteria Biosynthetic Diversity.</title>
        <authorList>
            <person name="Kalkreuter E."/>
            <person name="Kautsar S.A."/>
            <person name="Yang D."/>
            <person name="Bader C.D."/>
            <person name="Teijaro C.N."/>
            <person name="Fluegel L."/>
            <person name="Davis C.M."/>
            <person name="Simpson J.R."/>
            <person name="Lauterbach L."/>
            <person name="Steele A.D."/>
            <person name="Gui C."/>
            <person name="Meng S."/>
            <person name="Li G."/>
            <person name="Viehrig K."/>
            <person name="Ye F."/>
            <person name="Su P."/>
            <person name="Kiefer A.F."/>
            <person name="Nichols A."/>
            <person name="Cepeda A.J."/>
            <person name="Yan W."/>
            <person name="Fan B."/>
            <person name="Jiang Y."/>
            <person name="Adhikari A."/>
            <person name="Zheng C.-J."/>
            <person name="Schuster L."/>
            <person name="Cowan T.M."/>
            <person name="Smanski M.J."/>
            <person name="Chevrette M.G."/>
            <person name="De Carvalho L.P.S."/>
            <person name="Shen B."/>
        </authorList>
    </citation>
    <scope>NUCLEOTIDE SEQUENCE [LARGE SCALE GENOMIC DNA]</scope>
    <source>
        <strain evidence="1 2">NPDC048946</strain>
    </source>
</reference>
<evidence type="ECO:0000313" key="1">
    <source>
        <dbReference type="EMBL" id="MEU8140251.1"/>
    </source>
</evidence>
<comment type="caution">
    <text evidence="1">The sequence shown here is derived from an EMBL/GenBank/DDBJ whole genome shotgun (WGS) entry which is preliminary data.</text>
</comment>
<protein>
    <submittedName>
        <fullName evidence="1">Type 1 glutamine amidotransferase domain-containing protein</fullName>
    </submittedName>
</protein>
<sequence>MTKVLFVVSAADRWTLRDGVVHPSGFWGEELAMPHKIFTEAGWETTIATPGG</sequence>
<gene>
    <name evidence="1" type="ORF">AB0C36_43070</name>
</gene>
<dbReference type="InterPro" id="IPR029062">
    <property type="entry name" value="Class_I_gatase-like"/>
</dbReference>
<dbReference type="Gene3D" id="3.40.50.880">
    <property type="match status" value="1"/>
</dbReference>
<dbReference type="Proteomes" id="UP001551482">
    <property type="component" value="Unassembled WGS sequence"/>
</dbReference>
<keyword evidence="2" id="KW-1185">Reference proteome</keyword>
<dbReference type="SUPFAM" id="SSF52317">
    <property type="entry name" value="Class I glutamine amidotransferase-like"/>
    <property type="match status" value="1"/>
</dbReference>